<sequence>MPEFEFPLFKYEKAKLIGDNGILKSWINNEMDKINNENWKFYPTLFEYNFEFEYTFDETIQSDNETNEKTANGIKIDGKIDRIEISEDGTYFVVADYKLKPTGINTINDMKNGKSLQIPIYLLALKQQEKFNSISPYGGIYYILVDDKTKPTYCYWSVVTDVGKDNTKNIKNTINIDELLNESLNFAIEYKNRICSFSFNSSKNKYCNSCNYKNICRNKQK</sequence>
<keyword evidence="2" id="KW-0547">Nucleotide-binding</keyword>
<dbReference type="GO" id="GO:0016787">
    <property type="term" value="F:hydrolase activity"/>
    <property type="evidence" value="ECO:0007669"/>
    <property type="project" value="UniProtKB-KW"/>
</dbReference>
<dbReference type="Pfam" id="PF12705">
    <property type="entry name" value="PDDEXK_1"/>
    <property type="match status" value="1"/>
</dbReference>
<evidence type="ECO:0000313" key="2">
    <source>
        <dbReference type="EMBL" id="MPM91414.1"/>
    </source>
</evidence>
<dbReference type="InterPro" id="IPR038726">
    <property type="entry name" value="PDDEXK_AddAB-type"/>
</dbReference>
<proteinExistence type="predicted"/>
<comment type="caution">
    <text evidence="2">The sequence shown here is derived from an EMBL/GenBank/DDBJ whole genome shotgun (WGS) entry which is preliminary data.</text>
</comment>
<gene>
    <name evidence="2" type="primary">rexB_7</name>
    <name evidence="2" type="ORF">SDC9_138543</name>
</gene>
<name>A0A645DPL3_9ZZZZ</name>
<accession>A0A645DPL3</accession>
<evidence type="ECO:0000259" key="1">
    <source>
        <dbReference type="Pfam" id="PF12705"/>
    </source>
</evidence>
<keyword evidence="2" id="KW-0347">Helicase</keyword>
<feature type="domain" description="PD-(D/E)XK endonuclease-like" evidence="1">
    <location>
        <begin position="41"/>
        <end position="217"/>
    </location>
</feature>
<dbReference type="AlphaFoldDB" id="A0A645DPL3"/>
<keyword evidence="2" id="KW-0378">Hydrolase</keyword>
<dbReference type="EC" id="3.6.4.12" evidence="2"/>
<dbReference type="InterPro" id="IPR011604">
    <property type="entry name" value="PDDEXK-like_dom_sf"/>
</dbReference>
<organism evidence="2">
    <name type="scientific">bioreactor metagenome</name>
    <dbReference type="NCBI Taxonomy" id="1076179"/>
    <lineage>
        <taxon>unclassified sequences</taxon>
        <taxon>metagenomes</taxon>
        <taxon>ecological metagenomes</taxon>
    </lineage>
</organism>
<reference evidence="2" key="1">
    <citation type="submission" date="2019-08" db="EMBL/GenBank/DDBJ databases">
        <authorList>
            <person name="Kucharzyk K."/>
            <person name="Murdoch R.W."/>
            <person name="Higgins S."/>
            <person name="Loffler F."/>
        </authorList>
    </citation>
    <scope>NUCLEOTIDE SEQUENCE</scope>
</reference>
<dbReference type="EMBL" id="VSSQ01038470">
    <property type="protein sequence ID" value="MPM91414.1"/>
    <property type="molecule type" value="Genomic_DNA"/>
</dbReference>
<protein>
    <submittedName>
        <fullName evidence="2">ATP-dependent helicase/deoxyribonuclease subunit B</fullName>
        <ecNumber evidence="2">3.6.4.12</ecNumber>
    </submittedName>
</protein>
<dbReference type="GO" id="GO:0003678">
    <property type="term" value="F:DNA helicase activity"/>
    <property type="evidence" value="ECO:0007669"/>
    <property type="project" value="UniProtKB-EC"/>
</dbReference>
<dbReference type="Gene3D" id="3.90.320.10">
    <property type="match status" value="1"/>
</dbReference>
<keyword evidence="2" id="KW-0067">ATP-binding</keyword>